<protein>
    <submittedName>
        <fullName evidence="2">Replication protein</fullName>
    </submittedName>
</protein>
<dbReference type="Pfam" id="PF04492">
    <property type="entry name" value="Phage_rep_O"/>
    <property type="match status" value="1"/>
</dbReference>
<sequence length="149" mass="17873">MSYTNVPNYIFDAYLKILKPSEMCILLVIIRQTYGWYNKRTKSYKKQDWISQRFFEEKTNLSIRTISSGIEGLIEKGIITLTNEQGHLLVSAQQRRMTSKIFYALRRREINGKVNQQYTSKKNTRFLTDNQRYQEIMRQQNLHNNNENH</sequence>
<keyword evidence="3" id="KW-1185">Reference proteome</keyword>
<dbReference type="Proteomes" id="UP000663920">
    <property type="component" value="Chromosome"/>
</dbReference>
<evidence type="ECO:0000313" key="2">
    <source>
        <dbReference type="EMBL" id="QTE23326.1"/>
    </source>
</evidence>
<dbReference type="Gene3D" id="1.10.10.10">
    <property type="entry name" value="Winged helix-like DNA-binding domain superfamily/Winged helix DNA-binding domain"/>
    <property type="match status" value="1"/>
</dbReference>
<name>A0A975H7B0_9FLAO</name>
<reference evidence="2 3" key="1">
    <citation type="submission" date="2021-03" db="EMBL/GenBank/DDBJ databases">
        <title>Complete genome of Polaribacter_sp.SM13.</title>
        <authorList>
            <person name="Jeong S.W."/>
            <person name="Bae J.W."/>
        </authorList>
    </citation>
    <scope>NUCLEOTIDE SEQUENCE [LARGE SCALE GENOMIC DNA]</scope>
    <source>
        <strain evidence="2 3">SM13</strain>
    </source>
</reference>
<evidence type="ECO:0000259" key="1">
    <source>
        <dbReference type="Pfam" id="PF04492"/>
    </source>
</evidence>
<dbReference type="InterPro" id="IPR036388">
    <property type="entry name" value="WH-like_DNA-bd_sf"/>
</dbReference>
<dbReference type="AlphaFoldDB" id="A0A975H7B0"/>
<accession>A0A975H7B0</accession>
<dbReference type="KEGG" id="pcea:J3359_03340"/>
<evidence type="ECO:0000313" key="3">
    <source>
        <dbReference type="Proteomes" id="UP000663920"/>
    </source>
</evidence>
<dbReference type="InterPro" id="IPR006497">
    <property type="entry name" value="Phage_lambda_VrpO_N"/>
</dbReference>
<dbReference type="RefSeq" id="WP_208079337.1">
    <property type="nucleotide sequence ID" value="NZ_CP071869.1"/>
</dbReference>
<feature type="domain" description="Bacteriophage lambda Replication protein O N-terminal" evidence="1">
    <location>
        <begin position="3"/>
        <end position="83"/>
    </location>
</feature>
<dbReference type="EMBL" id="CP071869">
    <property type="protein sequence ID" value="QTE23326.1"/>
    <property type="molecule type" value="Genomic_DNA"/>
</dbReference>
<proteinExistence type="predicted"/>
<dbReference type="GO" id="GO:0006260">
    <property type="term" value="P:DNA replication"/>
    <property type="evidence" value="ECO:0007669"/>
    <property type="project" value="InterPro"/>
</dbReference>
<organism evidence="2 3">
    <name type="scientific">Polaribacter cellanae</name>
    <dbReference type="NCBI Taxonomy" id="2818493"/>
    <lineage>
        <taxon>Bacteria</taxon>
        <taxon>Pseudomonadati</taxon>
        <taxon>Bacteroidota</taxon>
        <taxon>Flavobacteriia</taxon>
        <taxon>Flavobacteriales</taxon>
        <taxon>Flavobacteriaceae</taxon>
    </lineage>
</organism>
<gene>
    <name evidence="2" type="ORF">J3359_03340</name>
</gene>